<dbReference type="InterPro" id="IPR013783">
    <property type="entry name" value="Ig-like_fold"/>
</dbReference>
<keyword evidence="2 4" id="KW-0378">Hydrolase</keyword>
<dbReference type="InterPro" id="IPR036116">
    <property type="entry name" value="FN3_sf"/>
</dbReference>
<evidence type="ECO:0000256" key="3">
    <source>
        <dbReference type="ARBA" id="ARBA00023295"/>
    </source>
</evidence>
<organism evidence="7 8">
    <name type="scientific">Bacteroides intestinalis DSM 17393</name>
    <dbReference type="NCBI Taxonomy" id="471870"/>
    <lineage>
        <taxon>Bacteria</taxon>
        <taxon>Pseudomonadati</taxon>
        <taxon>Bacteroidota</taxon>
        <taxon>Bacteroidia</taxon>
        <taxon>Bacteroidales</taxon>
        <taxon>Bacteroidaceae</taxon>
        <taxon>Bacteroides</taxon>
    </lineage>
</organism>
<dbReference type="SUPFAM" id="SSF75005">
    <property type="entry name" value="Arabinanase/levansucrase/invertase"/>
    <property type="match status" value="1"/>
</dbReference>
<name>B3C7U9_9BACE</name>
<dbReference type="InterPro" id="IPR051795">
    <property type="entry name" value="Glycosyl_Hydrlase_43"/>
</dbReference>
<dbReference type="InterPro" id="IPR000421">
    <property type="entry name" value="FA58C"/>
</dbReference>
<dbReference type="PROSITE" id="PS50022">
    <property type="entry name" value="FA58C_3"/>
    <property type="match status" value="1"/>
</dbReference>
<sequence>MKFLRICASNIKNERMKHLLLTIVCLIAWTTLPAQDMRQDTYCNPLNIDYTYMIYNSDRDISYRSGADPAVVDFRGEYYMFVTRSHGYWRSKDLLNWEFVRPGKNWYPQGCNAPAAHNYKDSVLYVAGDPSGSMSILYTDDPASGDWEATPAILHNLQDPDLFIDDDGKAYMFWGSSNVYPIRGMELDKNHRFTKKGETKELFNLDMPKHGWERFGENHTDTVLGGYIEGPWLTKHNGKYYMQYGAPGTEFNVYADGVYVADHPMGPYTYQKHNPVSYKPGGYMNGAGHGSTVLGPGGQYWHFASMSLSINVNWERRLCMFPAGFDRDGIMYVDTRFGDYPRYAPAVPGKAGQFRGWMLLSYGKPVTASTVKGEFQPSALTDELTKTFWLAEANDERQWVMIDLEKPATVSAIQINYHDYQSDMYGRYEGLRHRYVIEGSLDGQSWDILVDRKESYKDTPNDYVELGQSQSARYIRYKNIDVPTPNLAISELRVFGLGMGKTPQQPKKLALDRRADRRDITISWEPVKGAQGYNVLWGIAPDKLYSSWMVYGNNELFMKSLTTDQDYYFCVEAFNENGVSLRSEVKHVK</sequence>
<dbReference type="Gene3D" id="2.60.120.260">
    <property type="entry name" value="Galactose-binding domain-like"/>
    <property type="match status" value="1"/>
</dbReference>
<dbReference type="Pfam" id="PF04616">
    <property type="entry name" value="Glyco_hydro_43"/>
    <property type="match status" value="1"/>
</dbReference>
<feature type="domain" description="F5/8 type C" evidence="5">
    <location>
        <begin position="346"/>
        <end position="497"/>
    </location>
</feature>
<dbReference type="STRING" id="471870.BACINT_01643"/>
<dbReference type="Gene3D" id="2.60.40.10">
    <property type="entry name" value="Immunoglobulins"/>
    <property type="match status" value="1"/>
</dbReference>
<dbReference type="eggNOG" id="COG3507">
    <property type="taxonomic scope" value="Bacteria"/>
</dbReference>
<reference evidence="7 8" key="2">
    <citation type="submission" date="2008-04" db="EMBL/GenBank/DDBJ databases">
        <authorList>
            <person name="Fulton L."/>
            <person name="Clifton S."/>
            <person name="Fulton B."/>
            <person name="Xu J."/>
            <person name="Minx P."/>
            <person name="Pepin K.H."/>
            <person name="Johnson M."/>
            <person name="Thiruvilangam P."/>
            <person name="Bhonagiri V."/>
            <person name="Nash W.E."/>
            <person name="Mardis E.R."/>
            <person name="Wilson R.K."/>
        </authorList>
    </citation>
    <scope>NUCLEOTIDE SEQUENCE [LARGE SCALE GENOMIC DNA]</scope>
    <source>
        <strain evidence="7 8">DSM 17393</strain>
    </source>
</reference>
<dbReference type="Gene3D" id="2.115.10.20">
    <property type="entry name" value="Glycosyl hydrolase domain, family 43"/>
    <property type="match status" value="1"/>
</dbReference>
<dbReference type="Proteomes" id="UP000004596">
    <property type="component" value="Unassembled WGS sequence"/>
</dbReference>
<dbReference type="PANTHER" id="PTHR42812:SF12">
    <property type="entry name" value="BETA-XYLOSIDASE-RELATED"/>
    <property type="match status" value="1"/>
</dbReference>
<feature type="domain" description="Fibronectin type-III" evidence="6">
    <location>
        <begin position="502"/>
        <end position="589"/>
    </location>
</feature>
<dbReference type="PROSITE" id="PS50853">
    <property type="entry name" value="FN3"/>
    <property type="match status" value="1"/>
</dbReference>
<dbReference type="PANTHER" id="PTHR42812">
    <property type="entry name" value="BETA-XYLOSIDASE"/>
    <property type="match status" value="1"/>
</dbReference>
<accession>B3C7U9</accession>
<dbReference type="Pfam" id="PF00754">
    <property type="entry name" value="F5_F8_type_C"/>
    <property type="match status" value="1"/>
</dbReference>
<keyword evidence="3 4" id="KW-0326">Glycosidase</keyword>
<reference evidence="7 8" key="1">
    <citation type="submission" date="2008-04" db="EMBL/GenBank/DDBJ databases">
        <title>Draft genome sequence of Bacteroides intestinalis (DSM 17393).</title>
        <authorList>
            <person name="Sudarsanam P."/>
            <person name="Ley R."/>
            <person name="Guruge J."/>
            <person name="Turnbaugh P.J."/>
            <person name="Mahowald M."/>
            <person name="Liep D."/>
            <person name="Gordon J."/>
        </authorList>
    </citation>
    <scope>NUCLEOTIDE SEQUENCE [LARGE SCALE GENOMIC DNA]</scope>
    <source>
        <strain evidence="7 8">DSM 17393</strain>
    </source>
</reference>
<dbReference type="SUPFAM" id="SSF49785">
    <property type="entry name" value="Galactose-binding domain-like"/>
    <property type="match status" value="1"/>
</dbReference>
<proteinExistence type="inferred from homology"/>
<dbReference type="GO" id="GO:0005975">
    <property type="term" value="P:carbohydrate metabolic process"/>
    <property type="evidence" value="ECO:0007669"/>
    <property type="project" value="InterPro"/>
</dbReference>
<comment type="similarity">
    <text evidence="1 4">Belongs to the glycosyl hydrolase 43 family.</text>
</comment>
<gene>
    <name evidence="7" type="ORF">BACINT_01643</name>
</gene>
<evidence type="ECO:0000256" key="1">
    <source>
        <dbReference type="ARBA" id="ARBA00009865"/>
    </source>
</evidence>
<dbReference type="CDD" id="cd00063">
    <property type="entry name" value="FN3"/>
    <property type="match status" value="1"/>
</dbReference>
<comment type="caution">
    <text evidence="7">The sequence shown here is derived from an EMBL/GenBank/DDBJ whole genome shotgun (WGS) entry which is preliminary data.</text>
</comment>
<dbReference type="InterPro" id="IPR008979">
    <property type="entry name" value="Galactose-bd-like_sf"/>
</dbReference>
<dbReference type="GO" id="GO:0004553">
    <property type="term" value="F:hydrolase activity, hydrolyzing O-glycosyl compounds"/>
    <property type="evidence" value="ECO:0007669"/>
    <property type="project" value="InterPro"/>
</dbReference>
<evidence type="ECO:0000313" key="7">
    <source>
        <dbReference type="EMBL" id="EDV06554.1"/>
    </source>
</evidence>
<evidence type="ECO:0000313" key="8">
    <source>
        <dbReference type="Proteomes" id="UP000004596"/>
    </source>
</evidence>
<dbReference type="EMBL" id="ABJL02000007">
    <property type="protein sequence ID" value="EDV06554.1"/>
    <property type="molecule type" value="Genomic_DNA"/>
</dbReference>
<dbReference type="InterPro" id="IPR023296">
    <property type="entry name" value="Glyco_hydro_beta-prop_sf"/>
</dbReference>
<dbReference type="InterPro" id="IPR003961">
    <property type="entry name" value="FN3_dom"/>
</dbReference>
<dbReference type="CDD" id="cd08982">
    <property type="entry name" value="GH43-like"/>
    <property type="match status" value="1"/>
</dbReference>
<evidence type="ECO:0000256" key="4">
    <source>
        <dbReference type="RuleBase" id="RU361187"/>
    </source>
</evidence>
<protein>
    <submittedName>
        <fullName evidence="7">F5/8 type C domain protein</fullName>
    </submittedName>
</protein>
<evidence type="ECO:0000259" key="6">
    <source>
        <dbReference type="PROSITE" id="PS50853"/>
    </source>
</evidence>
<dbReference type="AlphaFoldDB" id="B3C7U9"/>
<dbReference type="SUPFAM" id="SSF49265">
    <property type="entry name" value="Fibronectin type III"/>
    <property type="match status" value="1"/>
</dbReference>
<evidence type="ECO:0000256" key="2">
    <source>
        <dbReference type="ARBA" id="ARBA00022801"/>
    </source>
</evidence>
<evidence type="ECO:0000259" key="5">
    <source>
        <dbReference type="PROSITE" id="PS50022"/>
    </source>
</evidence>
<dbReference type="InterPro" id="IPR006710">
    <property type="entry name" value="Glyco_hydro_43"/>
</dbReference>